<keyword evidence="2" id="KW-0812">Transmembrane</keyword>
<accession>B2JKV6</accession>
<keyword evidence="2" id="KW-1133">Transmembrane helix</keyword>
<name>B2JKV6_PARP8</name>
<keyword evidence="2" id="KW-0472">Membrane</keyword>
<evidence type="ECO:0000256" key="2">
    <source>
        <dbReference type="SAM" id="Phobius"/>
    </source>
</evidence>
<gene>
    <name evidence="3" type="ordered locus">Bphy_1751</name>
</gene>
<evidence type="ECO:0000256" key="1">
    <source>
        <dbReference type="SAM" id="MobiDB-lite"/>
    </source>
</evidence>
<feature type="region of interest" description="Disordered" evidence="1">
    <location>
        <begin position="1"/>
        <end position="21"/>
    </location>
</feature>
<dbReference type="eggNOG" id="ENOG50317EN">
    <property type="taxonomic scope" value="Bacteria"/>
</dbReference>
<dbReference type="STRING" id="391038.Bphy_1751"/>
<reference evidence="4" key="1">
    <citation type="journal article" date="2014" name="Stand. Genomic Sci.">
        <title>Complete genome sequence of Burkholderia phymatum STM815(T), a broad host range and efficient nitrogen-fixing symbiont of Mimosa species.</title>
        <authorList>
            <person name="Moulin L."/>
            <person name="Klonowska A."/>
            <person name="Caroline B."/>
            <person name="Booth K."/>
            <person name="Vriezen J.A."/>
            <person name="Melkonian R."/>
            <person name="James E.K."/>
            <person name="Young J.P."/>
            <person name="Bena G."/>
            <person name="Hauser L."/>
            <person name="Land M."/>
            <person name="Kyrpides N."/>
            <person name="Bruce D."/>
            <person name="Chain P."/>
            <person name="Copeland A."/>
            <person name="Pitluck S."/>
            <person name="Woyke T."/>
            <person name="Lizotte-Waniewski M."/>
            <person name="Bristow J."/>
            <person name="Riley M."/>
        </authorList>
    </citation>
    <scope>NUCLEOTIDE SEQUENCE [LARGE SCALE GENOMIC DNA]</scope>
    <source>
        <strain evidence="4">DSM 17167 / CIP 108236 / LMG 21445 / STM815</strain>
    </source>
</reference>
<evidence type="ECO:0000313" key="4">
    <source>
        <dbReference type="Proteomes" id="UP000001192"/>
    </source>
</evidence>
<dbReference type="Proteomes" id="UP000001192">
    <property type="component" value="Chromosome 1"/>
</dbReference>
<dbReference type="EMBL" id="CP001043">
    <property type="protein sequence ID" value="ACC70933.1"/>
    <property type="molecule type" value="Genomic_DNA"/>
</dbReference>
<dbReference type="HOGENOM" id="CLU_191276_0_0_4"/>
<protein>
    <recommendedName>
        <fullName evidence="5">Signal peptide transmembrane protein</fullName>
    </recommendedName>
</protein>
<keyword evidence="4" id="KW-1185">Reference proteome</keyword>
<evidence type="ECO:0000313" key="3">
    <source>
        <dbReference type="EMBL" id="ACC70933.1"/>
    </source>
</evidence>
<feature type="transmembrane region" description="Helical" evidence="2">
    <location>
        <begin position="25"/>
        <end position="47"/>
    </location>
</feature>
<dbReference type="AlphaFoldDB" id="B2JKV6"/>
<proteinExistence type="predicted"/>
<feature type="compositionally biased region" description="Polar residues" evidence="1">
    <location>
        <begin position="1"/>
        <end position="10"/>
    </location>
</feature>
<organism evidence="3 4">
    <name type="scientific">Paraburkholderia phymatum (strain DSM 17167 / CIP 108236 / LMG 21445 / STM815)</name>
    <name type="common">Burkholderia phymatum</name>
    <dbReference type="NCBI Taxonomy" id="391038"/>
    <lineage>
        <taxon>Bacteria</taxon>
        <taxon>Pseudomonadati</taxon>
        <taxon>Pseudomonadota</taxon>
        <taxon>Betaproteobacteria</taxon>
        <taxon>Burkholderiales</taxon>
        <taxon>Burkholderiaceae</taxon>
        <taxon>Paraburkholderia</taxon>
    </lineage>
</organism>
<sequence>MPAPSNQTASRACLMNDPRKKNPTFGVAVFIVVVVLLVIATIFYNAITEKHEYDRENAVDSVSSAASSAAAAVNAAKGASQ</sequence>
<dbReference type="KEGG" id="bph:Bphy_1751"/>
<evidence type="ECO:0008006" key="5">
    <source>
        <dbReference type="Google" id="ProtNLM"/>
    </source>
</evidence>